<dbReference type="AlphaFoldDB" id="A0A918A624"/>
<sequence>MSNIVVVLVGAVVVLCVLNLVLTVGVARLLRAQGELLSRRAAPPPAGHPLPGGSFVVMREAGERLGAFRTAATDGTPLDEGFFADASTLVAAFSVGCPACDERLPEFIRFAPAFAGRERVLALVVGTDGAAEKAALLEPVATVVVEKIHGGPVCGSLGVKAYPALAIVDPGGVVRASGTLIQDAAAALETV</sequence>
<keyword evidence="1" id="KW-1133">Transmembrane helix</keyword>
<dbReference type="RefSeq" id="WP_189139813.1">
    <property type="nucleotide sequence ID" value="NZ_BMNK01000005.1"/>
</dbReference>
<dbReference type="Gene3D" id="3.40.30.10">
    <property type="entry name" value="Glutaredoxin"/>
    <property type="match status" value="1"/>
</dbReference>
<reference evidence="2" key="1">
    <citation type="journal article" date="2014" name="Int. J. Syst. Evol. Microbiol.">
        <title>Complete genome sequence of Corynebacterium casei LMG S-19264T (=DSM 44701T), isolated from a smear-ripened cheese.</title>
        <authorList>
            <consortium name="US DOE Joint Genome Institute (JGI-PGF)"/>
            <person name="Walter F."/>
            <person name="Albersmeier A."/>
            <person name="Kalinowski J."/>
            <person name="Ruckert C."/>
        </authorList>
    </citation>
    <scope>NUCLEOTIDE SEQUENCE</scope>
    <source>
        <strain evidence="2">CGMCC 4.7430</strain>
    </source>
</reference>
<evidence type="ECO:0000313" key="3">
    <source>
        <dbReference type="Proteomes" id="UP000660745"/>
    </source>
</evidence>
<accession>A0A918A624</accession>
<feature type="transmembrane region" description="Helical" evidence="1">
    <location>
        <begin position="6"/>
        <end position="30"/>
    </location>
</feature>
<dbReference type="Proteomes" id="UP000660745">
    <property type="component" value="Unassembled WGS sequence"/>
</dbReference>
<organism evidence="2 3">
    <name type="scientific">Nonomuraea glycinis</name>
    <dbReference type="NCBI Taxonomy" id="2047744"/>
    <lineage>
        <taxon>Bacteria</taxon>
        <taxon>Bacillati</taxon>
        <taxon>Actinomycetota</taxon>
        <taxon>Actinomycetes</taxon>
        <taxon>Streptosporangiales</taxon>
        <taxon>Streptosporangiaceae</taxon>
        <taxon>Nonomuraea</taxon>
    </lineage>
</organism>
<evidence type="ECO:0000313" key="2">
    <source>
        <dbReference type="EMBL" id="GGP07704.1"/>
    </source>
</evidence>
<dbReference type="InterPro" id="IPR036249">
    <property type="entry name" value="Thioredoxin-like_sf"/>
</dbReference>
<keyword evidence="1" id="KW-0812">Transmembrane</keyword>
<dbReference type="EMBL" id="BMNK01000005">
    <property type="protein sequence ID" value="GGP07704.1"/>
    <property type="molecule type" value="Genomic_DNA"/>
</dbReference>
<reference evidence="2" key="2">
    <citation type="submission" date="2020-09" db="EMBL/GenBank/DDBJ databases">
        <authorList>
            <person name="Sun Q."/>
            <person name="Zhou Y."/>
        </authorList>
    </citation>
    <scope>NUCLEOTIDE SEQUENCE</scope>
    <source>
        <strain evidence="2">CGMCC 4.7430</strain>
    </source>
</reference>
<proteinExistence type="predicted"/>
<dbReference type="SUPFAM" id="SSF52833">
    <property type="entry name" value="Thioredoxin-like"/>
    <property type="match status" value="1"/>
</dbReference>
<keyword evidence="1" id="KW-0472">Membrane</keyword>
<protein>
    <submittedName>
        <fullName evidence="2">TlpA family protein</fullName>
    </submittedName>
</protein>
<gene>
    <name evidence="2" type="ORF">GCM10012278_36550</name>
</gene>
<keyword evidence="3" id="KW-1185">Reference proteome</keyword>
<evidence type="ECO:0000256" key="1">
    <source>
        <dbReference type="SAM" id="Phobius"/>
    </source>
</evidence>
<name>A0A918A624_9ACTN</name>
<comment type="caution">
    <text evidence="2">The sequence shown here is derived from an EMBL/GenBank/DDBJ whole genome shotgun (WGS) entry which is preliminary data.</text>
</comment>